<keyword evidence="2" id="KW-0121">Carboxypeptidase</keyword>
<dbReference type="SUPFAM" id="SSF53474">
    <property type="entry name" value="alpha/beta-Hydrolases"/>
    <property type="match status" value="1"/>
</dbReference>
<evidence type="ECO:0000313" key="8">
    <source>
        <dbReference type="EMBL" id="CAL8102735.1"/>
    </source>
</evidence>
<comment type="caution">
    <text evidence="8">The sequence shown here is derived from an EMBL/GenBank/DDBJ whole genome shotgun (WGS) entry which is preliminary data.</text>
</comment>
<dbReference type="EMBL" id="CAXLJM020000034">
    <property type="protein sequence ID" value="CAL8102735.1"/>
    <property type="molecule type" value="Genomic_DNA"/>
</dbReference>
<evidence type="ECO:0000256" key="1">
    <source>
        <dbReference type="ARBA" id="ARBA00009431"/>
    </source>
</evidence>
<evidence type="ECO:0000256" key="4">
    <source>
        <dbReference type="ARBA" id="ARBA00022729"/>
    </source>
</evidence>
<proteinExistence type="inferred from homology"/>
<keyword evidence="6" id="KW-0325">Glycoprotein</keyword>
<dbReference type="InterPro" id="IPR033124">
    <property type="entry name" value="Ser_caboxypep_his_AS"/>
</dbReference>
<evidence type="ECO:0008006" key="10">
    <source>
        <dbReference type="Google" id="ProtNLM"/>
    </source>
</evidence>
<feature type="signal peptide" evidence="7">
    <location>
        <begin position="1"/>
        <end position="27"/>
    </location>
</feature>
<evidence type="ECO:0000256" key="7">
    <source>
        <dbReference type="SAM" id="SignalP"/>
    </source>
</evidence>
<sequence length="494" mass="55969">MSISTKVKMCSATLPVVLLLLFGKCDAQGVGVGGSGGGGSSGPSGGSIGGRGTSVTNIYSGNIENGDRLIVTPYITRGEIDLARNLSRVSNFTRVQSYSGFFNVHPTYNSNLFWWFFPAAYNAEYAPVVLWLQGGPGAPSLFGLFTEHGPFLVDSKSYLRFRSNPWSLTHSVLYIDNPVGCGFSFTEDENGYARNEKDVSRDLYNALTQFFTMFPKMQSRDFYIAGQSYGGKYALSVAYKIHKENQELPPVRMNLKGIILGAPFVDPVSMIDFGEYMYNIGLIDENGKAHFDQKYAEAKDLISKGKWLEVDSLMDELLHGDFTPYPTYFKNVTGFDFNKNFLEEQRPKTYGFYQQYIQRDYVRHAIHVGNTVYQNFNSTVLRFMRQDFHQSVKPWVEELLDADYRIIIYSSQLDMAVPHTGIARFIRSLKWKGTEDYAGSERKIWKVNREIAGYSKTAKNLIYLFIRNAGHVAPHDKPEWTFDMINRFTAGKSF</sequence>
<feature type="chain" id="PRO_5045948683" description="Venom serine carboxypeptidase" evidence="7">
    <location>
        <begin position="28"/>
        <end position="494"/>
    </location>
</feature>
<dbReference type="Proteomes" id="UP001642540">
    <property type="component" value="Unassembled WGS sequence"/>
</dbReference>
<keyword evidence="9" id="KW-1185">Reference proteome</keyword>
<dbReference type="InterPro" id="IPR001563">
    <property type="entry name" value="Peptidase_S10"/>
</dbReference>
<accession>A0ABP1QHW4</accession>
<gene>
    <name evidence="8" type="ORF">ODALV1_LOCUS11233</name>
</gene>
<reference evidence="8 9" key="1">
    <citation type="submission" date="2024-08" db="EMBL/GenBank/DDBJ databases">
        <authorList>
            <person name="Cucini C."/>
            <person name="Frati F."/>
        </authorList>
    </citation>
    <scope>NUCLEOTIDE SEQUENCE [LARGE SCALE GENOMIC DNA]</scope>
</reference>
<evidence type="ECO:0000256" key="5">
    <source>
        <dbReference type="ARBA" id="ARBA00022801"/>
    </source>
</evidence>
<dbReference type="PANTHER" id="PTHR11802">
    <property type="entry name" value="SERINE PROTEASE FAMILY S10 SERINE CARBOXYPEPTIDASE"/>
    <property type="match status" value="1"/>
</dbReference>
<dbReference type="PRINTS" id="PR00724">
    <property type="entry name" value="CRBOXYPTASEC"/>
</dbReference>
<name>A0ABP1QHW4_9HEXA</name>
<keyword evidence="5" id="KW-0378">Hydrolase</keyword>
<dbReference type="Pfam" id="PF00450">
    <property type="entry name" value="Peptidase_S10"/>
    <property type="match status" value="1"/>
</dbReference>
<protein>
    <recommendedName>
        <fullName evidence="10">Venom serine carboxypeptidase</fullName>
    </recommendedName>
</protein>
<comment type="similarity">
    <text evidence="1">Belongs to the peptidase S10 family.</text>
</comment>
<dbReference type="Gene3D" id="3.40.50.1820">
    <property type="entry name" value="alpha/beta hydrolase"/>
    <property type="match status" value="1"/>
</dbReference>
<evidence type="ECO:0000313" key="9">
    <source>
        <dbReference type="Proteomes" id="UP001642540"/>
    </source>
</evidence>
<dbReference type="InterPro" id="IPR029058">
    <property type="entry name" value="AB_hydrolase_fold"/>
</dbReference>
<keyword evidence="4 7" id="KW-0732">Signal</keyword>
<evidence type="ECO:0000256" key="2">
    <source>
        <dbReference type="ARBA" id="ARBA00022645"/>
    </source>
</evidence>
<evidence type="ECO:0000256" key="3">
    <source>
        <dbReference type="ARBA" id="ARBA00022670"/>
    </source>
</evidence>
<dbReference type="PANTHER" id="PTHR11802:SF472">
    <property type="entry name" value="SERINE CARBOXYPEPTIDASE CPVL-RELATED"/>
    <property type="match status" value="1"/>
</dbReference>
<evidence type="ECO:0000256" key="6">
    <source>
        <dbReference type="ARBA" id="ARBA00023180"/>
    </source>
</evidence>
<dbReference type="PROSITE" id="PS00560">
    <property type="entry name" value="CARBOXYPEPT_SER_HIS"/>
    <property type="match status" value="1"/>
</dbReference>
<keyword evidence="3" id="KW-0645">Protease</keyword>
<organism evidence="8 9">
    <name type="scientific">Orchesella dallaii</name>
    <dbReference type="NCBI Taxonomy" id="48710"/>
    <lineage>
        <taxon>Eukaryota</taxon>
        <taxon>Metazoa</taxon>
        <taxon>Ecdysozoa</taxon>
        <taxon>Arthropoda</taxon>
        <taxon>Hexapoda</taxon>
        <taxon>Collembola</taxon>
        <taxon>Entomobryomorpha</taxon>
        <taxon>Entomobryoidea</taxon>
        <taxon>Orchesellidae</taxon>
        <taxon>Orchesellinae</taxon>
        <taxon>Orchesella</taxon>
    </lineage>
</organism>